<keyword evidence="7" id="KW-0964">Secreted</keyword>
<sequence>MPLINQKHTYHLLFLLLATLLVLCFATPSFATDLFAGGKATIKSTAGDDSAAEMAMLTAGALGAAVLGFTTRNWFAAIGGFAGGMIFWEVIKPLVGLA</sequence>
<dbReference type="AlphaFoldDB" id="A0A3Q0KYI9"/>
<dbReference type="InterPro" id="IPR008873">
    <property type="entry name" value="TraA"/>
</dbReference>
<evidence type="ECO:0000256" key="3">
    <source>
        <dbReference type="ARBA" id="ARBA00009586"/>
    </source>
</evidence>
<reference evidence="12 13" key="2">
    <citation type="journal article" date="2003" name="Infect. Immun.">
        <title>Characterization and pathogenic significance of Vibrio vulnificus antigens preferentially expressed in septicemic patients.</title>
        <authorList>
            <person name="Kim Y.R."/>
            <person name="Lee S.E."/>
            <person name="Kim C.M."/>
            <person name="Kim S.Y."/>
            <person name="Shin E.K."/>
            <person name="Shin D.H."/>
            <person name="Chung S.S."/>
            <person name="Choy H.E."/>
            <person name="Progulske-Fox A."/>
            <person name="Hillman J.D."/>
            <person name="Handfield M."/>
            <person name="Rhee J.H."/>
        </authorList>
    </citation>
    <scope>NUCLEOTIDE SEQUENCE [LARGE SCALE GENOMIC DNA]</scope>
    <source>
        <strain evidence="12 13">CMCP6</strain>
    </source>
</reference>
<evidence type="ECO:0000256" key="7">
    <source>
        <dbReference type="ARBA" id="ARBA00022525"/>
    </source>
</evidence>
<evidence type="ECO:0000256" key="4">
    <source>
        <dbReference type="ARBA" id="ARBA00018586"/>
    </source>
</evidence>
<keyword evidence="5" id="KW-1003">Cell membrane</keyword>
<dbReference type="GO" id="GO:0005886">
    <property type="term" value="C:plasma membrane"/>
    <property type="evidence" value="ECO:0007669"/>
    <property type="project" value="UniProtKB-SubCell"/>
</dbReference>
<name>A0A3Q0KYI9_VIBVU</name>
<feature type="signal peptide" evidence="11">
    <location>
        <begin position="1"/>
        <end position="31"/>
    </location>
</feature>
<evidence type="ECO:0000256" key="10">
    <source>
        <dbReference type="ARBA" id="ARBA00026027"/>
    </source>
</evidence>
<evidence type="ECO:0000313" key="12">
    <source>
        <dbReference type="EMBL" id="AAO07574.1"/>
    </source>
</evidence>
<proteinExistence type="inferred from homology"/>
<evidence type="ECO:0000256" key="6">
    <source>
        <dbReference type="ARBA" id="ARBA00022519"/>
    </source>
</evidence>
<keyword evidence="9" id="KW-0472">Membrane</keyword>
<evidence type="ECO:0000313" key="13">
    <source>
        <dbReference type="Proteomes" id="UP000002275"/>
    </source>
</evidence>
<keyword evidence="6" id="KW-0997">Cell inner membrane</keyword>
<evidence type="ECO:0000256" key="8">
    <source>
        <dbReference type="ARBA" id="ARBA00022971"/>
    </source>
</evidence>
<comment type="similarity">
    <text evidence="3">Belongs to the TraA family.</text>
</comment>
<gene>
    <name evidence="12" type="primary">traA</name>
    <name evidence="12" type="ordered locus">VV2_0631</name>
</gene>
<reference evidence="13" key="1">
    <citation type="submission" date="2002-12" db="EMBL/GenBank/DDBJ databases">
        <title>Complete genome sequence of Vibrio vulnificus CMCP6.</title>
        <authorList>
            <person name="Rhee J.H."/>
            <person name="Kim S.Y."/>
            <person name="Chung S.S."/>
            <person name="Kim J.J."/>
            <person name="Moon Y.H."/>
            <person name="Jeong H."/>
            <person name="Choy H.E."/>
        </authorList>
    </citation>
    <scope>NUCLEOTIDE SEQUENCE [LARGE SCALE GENOMIC DNA]</scope>
    <source>
        <strain evidence="13">CMCP6</strain>
    </source>
</reference>
<evidence type="ECO:0000256" key="9">
    <source>
        <dbReference type="ARBA" id="ARBA00023136"/>
    </source>
</evidence>
<feature type="chain" id="PRO_5018195919" description="Pilin" evidence="11">
    <location>
        <begin position="32"/>
        <end position="98"/>
    </location>
</feature>
<dbReference type="KEGG" id="vvu:VV2_0631"/>
<dbReference type="GO" id="GO:0005576">
    <property type="term" value="C:extracellular region"/>
    <property type="evidence" value="ECO:0007669"/>
    <property type="project" value="UniProtKB-SubCell"/>
</dbReference>
<evidence type="ECO:0000256" key="5">
    <source>
        <dbReference type="ARBA" id="ARBA00022475"/>
    </source>
</evidence>
<keyword evidence="11" id="KW-0732">Signal</keyword>
<dbReference type="NCBIfam" id="TIGR02758">
    <property type="entry name" value="TraA_TIGR"/>
    <property type="match status" value="1"/>
</dbReference>
<evidence type="ECO:0000256" key="2">
    <source>
        <dbReference type="ARBA" id="ARBA00004613"/>
    </source>
</evidence>
<comment type="subcellular location">
    <subcellularLocation>
        <location evidence="1">Cell inner membrane</location>
        <topology evidence="1">Multi-pass membrane protein</topology>
    </subcellularLocation>
    <subcellularLocation>
        <location evidence="2">Secreted</location>
    </subcellularLocation>
</comment>
<protein>
    <recommendedName>
        <fullName evidence="4">Pilin</fullName>
    </recommendedName>
</protein>
<comment type="subunit">
    <text evidence="10">Monomer. Interacts with itself to form filaments; also interacts with TraQ.</text>
</comment>
<keyword evidence="8" id="KW-0184">Conjugation</keyword>
<dbReference type="Proteomes" id="UP000002275">
    <property type="component" value="Chromosome II"/>
</dbReference>
<accession>A0A3Q0KYI9</accession>
<reference evidence="12 13" key="3">
    <citation type="journal article" date="2011" name="Mol. Syst. Biol.">
        <title>Integrative genome-scale metabolic analysis of Vibrio vulnificus for drug targeting and discovery.</title>
        <authorList>
            <person name="Kim H.U."/>
            <person name="Kim S.Y."/>
            <person name="Jeong H."/>
            <person name="Kim T.Y."/>
            <person name="Kim J.J."/>
            <person name="Choy H.E."/>
            <person name="Yi K.Y."/>
            <person name="Rhee J.H."/>
            <person name="Lee S.Y."/>
        </authorList>
    </citation>
    <scope>NUCLEOTIDE SEQUENCE [LARGE SCALE GENOMIC DNA]</scope>
    <source>
        <strain evidence="12 13">CMCP6</strain>
    </source>
</reference>
<evidence type="ECO:0000256" key="11">
    <source>
        <dbReference type="SAM" id="SignalP"/>
    </source>
</evidence>
<evidence type="ECO:0000256" key="1">
    <source>
        <dbReference type="ARBA" id="ARBA00004429"/>
    </source>
</evidence>
<organism evidence="12 13">
    <name type="scientific">Vibrio vulnificus (strain CMCP6)</name>
    <dbReference type="NCBI Taxonomy" id="216895"/>
    <lineage>
        <taxon>Bacteria</taxon>
        <taxon>Pseudomonadati</taxon>
        <taxon>Pseudomonadota</taxon>
        <taxon>Gammaproteobacteria</taxon>
        <taxon>Vibrionales</taxon>
        <taxon>Vibrionaceae</taxon>
        <taxon>Vibrio</taxon>
    </lineage>
</organism>
<dbReference type="RefSeq" id="WP_011081572.1">
    <property type="nucleotide sequence ID" value="NC_004460.2"/>
</dbReference>
<dbReference type="EMBL" id="AE016796">
    <property type="protein sequence ID" value="AAO07574.1"/>
    <property type="molecule type" value="Genomic_DNA"/>
</dbReference>